<feature type="transmembrane region" description="Helical" evidence="5">
    <location>
        <begin position="7"/>
        <end position="28"/>
    </location>
</feature>
<keyword evidence="8" id="KW-1185">Reference proteome</keyword>
<dbReference type="Pfam" id="PF07690">
    <property type="entry name" value="MFS_1"/>
    <property type="match status" value="1"/>
</dbReference>
<feature type="transmembrane region" description="Helical" evidence="5">
    <location>
        <begin position="48"/>
        <end position="71"/>
    </location>
</feature>
<protein>
    <submittedName>
        <fullName evidence="7">MFS transporter</fullName>
    </submittedName>
</protein>
<feature type="transmembrane region" description="Helical" evidence="5">
    <location>
        <begin position="344"/>
        <end position="367"/>
    </location>
</feature>
<reference evidence="8" key="1">
    <citation type="journal article" date="2019" name="Int. J. Syst. Evol. Microbiol.">
        <title>The Global Catalogue of Microorganisms (GCM) 10K type strain sequencing project: providing services to taxonomists for standard genome sequencing and annotation.</title>
        <authorList>
            <consortium name="The Broad Institute Genomics Platform"/>
            <consortium name="The Broad Institute Genome Sequencing Center for Infectious Disease"/>
            <person name="Wu L."/>
            <person name="Ma J."/>
        </authorList>
    </citation>
    <scope>NUCLEOTIDE SEQUENCE [LARGE SCALE GENOMIC DNA]</scope>
    <source>
        <strain evidence="8">CGMCC 4.1469</strain>
    </source>
</reference>
<keyword evidence="3 5" id="KW-1133">Transmembrane helix</keyword>
<evidence type="ECO:0000313" key="7">
    <source>
        <dbReference type="EMBL" id="MFC5888341.1"/>
    </source>
</evidence>
<feature type="transmembrane region" description="Helical" evidence="5">
    <location>
        <begin position="280"/>
        <end position="301"/>
    </location>
</feature>
<dbReference type="InterPro" id="IPR036259">
    <property type="entry name" value="MFS_trans_sf"/>
</dbReference>
<dbReference type="Gene3D" id="1.20.1250.20">
    <property type="entry name" value="MFS general substrate transporter like domains"/>
    <property type="match status" value="2"/>
</dbReference>
<feature type="transmembrane region" description="Helical" evidence="5">
    <location>
        <begin position="172"/>
        <end position="190"/>
    </location>
</feature>
<dbReference type="PANTHER" id="PTHR23542:SF1">
    <property type="entry name" value="MAJOR FACILITATOR SUPERFAMILY (MFS) PROFILE DOMAIN-CONTAINING PROTEIN"/>
    <property type="match status" value="1"/>
</dbReference>
<comment type="subcellular location">
    <subcellularLocation>
        <location evidence="1">Cell membrane</location>
        <topology evidence="1">Multi-pass membrane protein</topology>
    </subcellularLocation>
</comment>
<comment type="caution">
    <text evidence="7">The sequence shown here is derived from an EMBL/GenBank/DDBJ whole genome shotgun (WGS) entry which is preliminary data.</text>
</comment>
<dbReference type="InterPro" id="IPR020846">
    <property type="entry name" value="MFS_dom"/>
</dbReference>
<proteinExistence type="predicted"/>
<feature type="transmembrane region" description="Helical" evidence="5">
    <location>
        <begin position="248"/>
        <end position="268"/>
    </location>
</feature>
<feature type="domain" description="Major facilitator superfamily (MFS) profile" evidence="6">
    <location>
        <begin position="214"/>
        <end position="418"/>
    </location>
</feature>
<dbReference type="PANTHER" id="PTHR23542">
    <property type="match status" value="1"/>
</dbReference>
<sequence>MLSSYRQIFAAPGSLAFSSAGFIARLPISMTGIGIVTMLSEQRGSFGVAGAVSATLAIAAGVLGPAVSWLIDRHGQRRVALPAAALTVAAAIGLLLCAHFEAPAWTLFLFAVGMGVMPSAGAMVRARWAHLYRDAPAKLHTAYSLEAVVDEFCFMVGPIVAVSLATNAFPESGVLAAVVAFTVGIALFTAQRRTEPPVHPASAHSGGSAIRNGGLVVLVLTFIATGAIFGSVEIVTVAFARAQGHEGLAGTVLAVWALGSGLAGMVYGTLKPKGSLANRFFAGVLMMALSMIPVLLVASTVQGMTGLLAVGAALLIAGVAISPTLISAMALVERLVPASQLTEGMAWTTTGLALGVAFGSAAGGWVVDAAGAAGGYWVPLVAGVFGVLAALAGLRRLQAGIDAPEAPEPAGQTVDLER</sequence>
<feature type="transmembrane region" description="Helical" evidence="5">
    <location>
        <begin position="107"/>
        <end position="126"/>
    </location>
</feature>
<dbReference type="Proteomes" id="UP001596067">
    <property type="component" value="Unassembled WGS sequence"/>
</dbReference>
<evidence type="ECO:0000313" key="8">
    <source>
        <dbReference type="Proteomes" id="UP001596067"/>
    </source>
</evidence>
<gene>
    <name evidence="7" type="ORF">ACFP0N_25580</name>
</gene>
<evidence type="ECO:0000259" key="6">
    <source>
        <dbReference type="PROSITE" id="PS50850"/>
    </source>
</evidence>
<evidence type="ECO:0000256" key="5">
    <source>
        <dbReference type="SAM" id="Phobius"/>
    </source>
</evidence>
<feature type="transmembrane region" description="Helical" evidence="5">
    <location>
        <begin position="373"/>
        <end position="394"/>
    </location>
</feature>
<accession>A0ABW1F2G7</accession>
<evidence type="ECO:0000256" key="4">
    <source>
        <dbReference type="ARBA" id="ARBA00023136"/>
    </source>
</evidence>
<evidence type="ECO:0000256" key="3">
    <source>
        <dbReference type="ARBA" id="ARBA00022989"/>
    </source>
</evidence>
<dbReference type="SUPFAM" id="SSF103473">
    <property type="entry name" value="MFS general substrate transporter"/>
    <property type="match status" value="1"/>
</dbReference>
<evidence type="ECO:0000256" key="2">
    <source>
        <dbReference type="ARBA" id="ARBA00022692"/>
    </source>
</evidence>
<organism evidence="7 8">
    <name type="scientific">Kitasatospora aburaviensis</name>
    <dbReference type="NCBI Taxonomy" id="67265"/>
    <lineage>
        <taxon>Bacteria</taxon>
        <taxon>Bacillati</taxon>
        <taxon>Actinomycetota</taxon>
        <taxon>Actinomycetes</taxon>
        <taxon>Kitasatosporales</taxon>
        <taxon>Streptomycetaceae</taxon>
        <taxon>Kitasatospora</taxon>
    </lineage>
</organism>
<feature type="transmembrane region" description="Helical" evidence="5">
    <location>
        <begin position="83"/>
        <end position="101"/>
    </location>
</feature>
<keyword evidence="2 5" id="KW-0812">Transmembrane</keyword>
<name>A0ABW1F2G7_9ACTN</name>
<feature type="transmembrane region" description="Helical" evidence="5">
    <location>
        <begin position="215"/>
        <end position="242"/>
    </location>
</feature>
<evidence type="ECO:0000256" key="1">
    <source>
        <dbReference type="ARBA" id="ARBA00004651"/>
    </source>
</evidence>
<feature type="transmembrane region" description="Helical" evidence="5">
    <location>
        <begin position="307"/>
        <end position="332"/>
    </location>
</feature>
<dbReference type="PROSITE" id="PS50850">
    <property type="entry name" value="MFS"/>
    <property type="match status" value="1"/>
</dbReference>
<dbReference type="InterPro" id="IPR011701">
    <property type="entry name" value="MFS"/>
</dbReference>
<dbReference type="EMBL" id="JBHSOD010000038">
    <property type="protein sequence ID" value="MFC5888341.1"/>
    <property type="molecule type" value="Genomic_DNA"/>
</dbReference>
<keyword evidence="4 5" id="KW-0472">Membrane</keyword>
<dbReference type="RefSeq" id="WP_313765801.1">
    <property type="nucleotide sequence ID" value="NZ_BAAAVH010000023.1"/>
</dbReference>